<feature type="signal peptide" evidence="1">
    <location>
        <begin position="1"/>
        <end position="22"/>
    </location>
</feature>
<keyword evidence="3" id="KW-1185">Reference proteome</keyword>
<proteinExistence type="predicted"/>
<keyword evidence="1" id="KW-0732">Signal</keyword>
<dbReference type="Proteomes" id="UP001206788">
    <property type="component" value="Unassembled WGS sequence"/>
</dbReference>
<evidence type="ECO:0000313" key="2">
    <source>
        <dbReference type="EMBL" id="MCS5489207.1"/>
    </source>
</evidence>
<dbReference type="EMBL" id="JANWGH010000001">
    <property type="protein sequence ID" value="MCS5489207.1"/>
    <property type="molecule type" value="Genomic_DNA"/>
</dbReference>
<reference evidence="2 3" key="1">
    <citation type="submission" date="2022-08" db="EMBL/GenBank/DDBJ databases">
        <title>Algoriphagus sp. CAU 1643 isolated from mud.</title>
        <authorList>
            <person name="Kim W."/>
        </authorList>
    </citation>
    <scope>NUCLEOTIDE SEQUENCE [LARGE SCALE GENOMIC DNA]</scope>
    <source>
        <strain evidence="2 3">CAU 1643</strain>
    </source>
</reference>
<evidence type="ECO:0000313" key="3">
    <source>
        <dbReference type="Proteomes" id="UP001206788"/>
    </source>
</evidence>
<dbReference type="InterPro" id="IPR058060">
    <property type="entry name" value="HYC_CC_PP"/>
</dbReference>
<dbReference type="NCBIfam" id="NF047658">
    <property type="entry name" value="HYC_CC_PP"/>
    <property type="match status" value="1"/>
</dbReference>
<sequence>MLKQLISISLSLFMLFATIGMAKTTHFCMGHEVKSEIGFGEKNVDCGMNMDSSKDEDSPKSDPTSCCQNIVEHIQVEDDFSAEKHTISFDLEFVAAFTQVFIFGIEEVEKEVYTPFHTDSPPPTTPLHILYQTFLI</sequence>
<dbReference type="RefSeq" id="WP_259412883.1">
    <property type="nucleotide sequence ID" value="NZ_JANWGH010000001.1"/>
</dbReference>
<name>A0ABT2G294_9BACT</name>
<organism evidence="2 3">
    <name type="scientific">Algoriphagus limi</name>
    <dbReference type="NCBI Taxonomy" id="2975273"/>
    <lineage>
        <taxon>Bacteria</taxon>
        <taxon>Pseudomonadati</taxon>
        <taxon>Bacteroidota</taxon>
        <taxon>Cytophagia</taxon>
        <taxon>Cytophagales</taxon>
        <taxon>Cyclobacteriaceae</taxon>
        <taxon>Algoriphagus</taxon>
    </lineage>
</organism>
<accession>A0ABT2G294</accession>
<gene>
    <name evidence="2" type="ORF">NY014_02125</name>
</gene>
<evidence type="ECO:0000256" key="1">
    <source>
        <dbReference type="SAM" id="SignalP"/>
    </source>
</evidence>
<dbReference type="InterPro" id="IPR058512">
    <property type="entry name" value="DUF8199"/>
</dbReference>
<feature type="chain" id="PRO_5047018655" evidence="1">
    <location>
        <begin position="23"/>
        <end position="136"/>
    </location>
</feature>
<protein>
    <submittedName>
        <fullName evidence="2">Uncharacterized protein</fullName>
    </submittedName>
</protein>
<comment type="caution">
    <text evidence="2">The sequence shown here is derived from an EMBL/GenBank/DDBJ whole genome shotgun (WGS) entry which is preliminary data.</text>
</comment>
<dbReference type="Pfam" id="PF26622">
    <property type="entry name" value="DUF8199"/>
    <property type="match status" value="1"/>
</dbReference>